<proteinExistence type="predicted"/>
<dbReference type="Pfam" id="PF00072">
    <property type="entry name" value="Response_reg"/>
    <property type="match status" value="1"/>
</dbReference>
<dbReference type="GO" id="GO:0004673">
    <property type="term" value="F:protein histidine kinase activity"/>
    <property type="evidence" value="ECO:0007669"/>
    <property type="project" value="UniProtKB-EC"/>
</dbReference>
<dbReference type="InterPro" id="IPR029016">
    <property type="entry name" value="GAF-like_dom_sf"/>
</dbReference>
<dbReference type="GO" id="GO:0009881">
    <property type="term" value="F:photoreceptor activity"/>
    <property type="evidence" value="ECO:0007669"/>
    <property type="project" value="UniProtKB-KW"/>
</dbReference>
<dbReference type="Pfam" id="PF08446">
    <property type="entry name" value="PAS_2"/>
    <property type="match status" value="1"/>
</dbReference>
<dbReference type="InterPro" id="IPR011102">
    <property type="entry name" value="Sig_transdc_His_kinase_HWE"/>
</dbReference>
<dbReference type="SMART" id="SM00448">
    <property type="entry name" value="REC"/>
    <property type="match status" value="1"/>
</dbReference>
<dbReference type="Gene3D" id="3.30.450.270">
    <property type="match status" value="1"/>
</dbReference>
<keyword evidence="6" id="KW-0808">Transferase</keyword>
<evidence type="ECO:0000256" key="2">
    <source>
        <dbReference type="ARBA" id="ARBA00012438"/>
    </source>
</evidence>
<dbReference type="PRINTS" id="PR01033">
    <property type="entry name" value="PHYTOCHROME"/>
</dbReference>
<name>A0A1N7P0G9_9RHOB</name>
<keyword evidence="4 12" id="KW-0597">Phosphoprotein</keyword>
<comment type="catalytic activity">
    <reaction evidence="1">
        <text>ATP + protein L-histidine = ADP + protein N-phospho-L-histidine.</text>
        <dbReference type="EC" id="2.7.13.3"/>
    </reaction>
</comment>
<evidence type="ECO:0000256" key="5">
    <source>
        <dbReference type="ARBA" id="ARBA00022606"/>
    </source>
</evidence>
<dbReference type="InterPro" id="IPR011006">
    <property type="entry name" value="CheY-like_superfamily"/>
</dbReference>
<accession>A0A1N7P0G9</accession>
<evidence type="ECO:0000256" key="12">
    <source>
        <dbReference type="PROSITE-ProRule" id="PRU00169"/>
    </source>
</evidence>
<dbReference type="RefSeq" id="WP_076449422.1">
    <property type="nucleotide sequence ID" value="NZ_FTOQ01000011.1"/>
</dbReference>
<dbReference type="EMBL" id="FTOQ01000011">
    <property type="protein sequence ID" value="SIT03939.1"/>
    <property type="molecule type" value="Genomic_DNA"/>
</dbReference>
<evidence type="ECO:0000256" key="9">
    <source>
        <dbReference type="ARBA" id="ARBA00022840"/>
    </source>
</evidence>
<evidence type="ECO:0000256" key="8">
    <source>
        <dbReference type="ARBA" id="ARBA00022777"/>
    </source>
</evidence>
<keyword evidence="16" id="KW-1185">Reference proteome</keyword>
<dbReference type="Proteomes" id="UP000186684">
    <property type="component" value="Unassembled WGS sequence"/>
</dbReference>
<dbReference type="PANTHER" id="PTHR41523:SF7">
    <property type="entry name" value="HISTIDINE KINASE"/>
    <property type="match status" value="1"/>
</dbReference>
<protein>
    <recommendedName>
        <fullName evidence="2">histidine kinase</fullName>
        <ecNumber evidence="2">2.7.13.3</ecNumber>
    </recommendedName>
</protein>
<evidence type="ECO:0000259" key="13">
    <source>
        <dbReference type="PROSITE" id="PS50046"/>
    </source>
</evidence>
<dbReference type="Pfam" id="PF00360">
    <property type="entry name" value="PHY"/>
    <property type="match status" value="1"/>
</dbReference>
<dbReference type="Gene3D" id="3.30.450.40">
    <property type="match status" value="1"/>
</dbReference>
<dbReference type="GO" id="GO:0009584">
    <property type="term" value="P:detection of visible light"/>
    <property type="evidence" value="ECO:0007669"/>
    <property type="project" value="InterPro"/>
</dbReference>
<evidence type="ECO:0000256" key="1">
    <source>
        <dbReference type="ARBA" id="ARBA00000085"/>
    </source>
</evidence>
<dbReference type="Pfam" id="PF01590">
    <property type="entry name" value="GAF"/>
    <property type="match status" value="1"/>
</dbReference>
<keyword evidence="9" id="KW-0067">ATP-binding</keyword>
<evidence type="ECO:0000256" key="6">
    <source>
        <dbReference type="ARBA" id="ARBA00022679"/>
    </source>
</evidence>
<dbReference type="Gene3D" id="3.30.565.10">
    <property type="entry name" value="Histidine kinase-like ATPase, C-terminal domain"/>
    <property type="match status" value="1"/>
</dbReference>
<dbReference type="InterPro" id="IPR001789">
    <property type="entry name" value="Sig_transdc_resp-reg_receiver"/>
</dbReference>
<dbReference type="PROSITE" id="PS50046">
    <property type="entry name" value="PHYTOCHROME_2"/>
    <property type="match status" value="1"/>
</dbReference>
<dbReference type="Pfam" id="PF07536">
    <property type="entry name" value="HWE_HK"/>
    <property type="match status" value="1"/>
</dbReference>
<dbReference type="GO" id="GO:0005524">
    <property type="term" value="F:ATP binding"/>
    <property type="evidence" value="ECO:0007669"/>
    <property type="project" value="UniProtKB-KW"/>
</dbReference>
<dbReference type="GO" id="GO:0000160">
    <property type="term" value="P:phosphorelay signal transduction system"/>
    <property type="evidence" value="ECO:0007669"/>
    <property type="project" value="InterPro"/>
</dbReference>
<keyword evidence="5" id="KW-0716">Sensory transduction</keyword>
<dbReference type="SUPFAM" id="SSF52172">
    <property type="entry name" value="CheY-like"/>
    <property type="match status" value="1"/>
</dbReference>
<feature type="domain" description="Response regulatory" evidence="14">
    <location>
        <begin position="742"/>
        <end position="853"/>
    </location>
</feature>
<dbReference type="GO" id="GO:0006355">
    <property type="term" value="P:regulation of DNA-templated transcription"/>
    <property type="evidence" value="ECO:0007669"/>
    <property type="project" value="InterPro"/>
</dbReference>
<dbReference type="InterPro" id="IPR016132">
    <property type="entry name" value="Phyto_chromo_attachment"/>
</dbReference>
<dbReference type="InterPro" id="IPR035965">
    <property type="entry name" value="PAS-like_dom_sf"/>
</dbReference>
<reference evidence="16" key="1">
    <citation type="submission" date="2017-01" db="EMBL/GenBank/DDBJ databases">
        <authorList>
            <person name="Varghese N."/>
            <person name="Submissions S."/>
        </authorList>
    </citation>
    <scope>NUCLEOTIDE SEQUENCE [LARGE SCALE GENOMIC DNA]</scope>
    <source>
        <strain evidence="16">DSM 29430</strain>
    </source>
</reference>
<feature type="modified residue" description="4-aspartylphosphate" evidence="12">
    <location>
        <position position="792"/>
    </location>
</feature>
<dbReference type="Gene3D" id="3.30.450.20">
    <property type="entry name" value="PAS domain"/>
    <property type="match status" value="1"/>
</dbReference>
<dbReference type="InterPro" id="IPR013654">
    <property type="entry name" value="PAS_2"/>
</dbReference>
<dbReference type="Gene3D" id="3.40.50.2300">
    <property type="match status" value="1"/>
</dbReference>
<dbReference type="OrthoDB" id="489241at2"/>
<dbReference type="STRING" id="633194.SAMN05421759_11189"/>
<keyword evidence="3" id="KW-0600">Photoreceptor protein</keyword>
<dbReference type="PROSITE" id="PS50110">
    <property type="entry name" value="RESPONSE_REGULATORY"/>
    <property type="match status" value="1"/>
</dbReference>
<evidence type="ECO:0000259" key="14">
    <source>
        <dbReference type="PROSITE" id="PS50110"/>
    </source>
</evidence>
<dbReference type="SUPFAM" id="SSF55781">
    <property type="entry name" value="GAF domain-like"/>
    <property type="match status" value="2"/>
</dbReference>
<keyword evidence="7" id="KW-0547">Nucleotide-binding</keyword>
<sequence length="857" mass="93907">MSPPNPSGARRTETRVDLTNCDREAIHLLGRVQSYGALMAVSSDWIVQHASENLAAVLGIAVRDAIGVGLDTLLGADALERIRGHMRTIDGAGSATRIFDFPMGRHSYDLSIHQSGRHLIFEFETHEPRQDSDALSQTYPLIQRVREAATFEEKCRAGARGMQILSGFDTVMVYRFAPDQSGTVIAEAKRDDSPSYLGLRFPASDIPQQARALYKRALLRLIADVSDKGAAILPERTPEGQPIELSLAVTRAVSPVHLEYLRNMGVKSSMSVSILKDDDLWGLFACHHRSPHYIPFEKRTAIELFTHLFSYELMSLEEREISEAQARTADLHRKLLMHVADGSSLARALRELSAELQQAIPHDGAILFTGDKLFQWGATPDPAHVPELLRFLNTTEASEVFATDCLGTDHAGAPALLPVCAGVLAIPFSRRPRDYLILCRREVTQNVDWAGQPEKPRDLGPNGIRLTPRKSFEAWQETVTGQSEPWSPLELQSARYLRTLLLEVFLRISNENVDEGQRSHVRQELLIAELNHRVRNILNLMRGLVSQSRQDDMTLQDFARTLDGRIHAMALANDQLTREDWAPLPVKELINLEFSAFSDSASASRLDLSGADVLVTSEVYTVLALVVHEMVTNSVKYGALSAPKGRVRITLSRTGAGALQIDWQDIGGPPVSPPTRRGFGSTIIEKSIAFELGGESTISFPPEGVVARFVVPADYLSETTAVVQLGANRNAALKGRPKLTGPALVVEDSMIVAMDGADILTEFGATGTEMAGTVRKALDLIGTHRFEVALLDVNLGRQDSLEIARRLAKLGVPIVLTTGYGDLGELRARYPACAIVQKPFSSITIGAALVELGLSDA</sequence>
<dbReference type="InterPro" id="IPR001294">
    <property type="entry name" value="Phytochrome"/>
</dbReference>
<keyword evidence="11" id="KW-0675">Receptor</keyword>
<dbReference type="InterPro" id="IPR003018">
    <property type="entry name" value="GAF"/>
</dbReference>
<gene>
    <name evidence="15" type="ORF">SAMN05421759_11189</name>
</gene>
<evidence type="ECO:0000256" key="11">
    <source>
        <dbReference type="ARBA" id="ARBA00023170"/>
    </source>
</evidence>
<dbReference type="InterPro" id="IPR043150">
    <property type="entry name" value="Phytochrome_PHY_sf"/>
</dbReference>
<dbReference type="AlphaFoldDB" id="A0A1N7P0G9"/>
<dbReference type="SMART" id="SM00911">
    <property type="entry name" value="HWE_HK"/>
    <property type="match status" value="1"/>
</dbReference>
<dbReference type="SUPFAM" id="SSF55785">
    <property type="entry name" value="PYP-like sensor domain (PAS domain)"/>
    <property type="match status" value="1"/>
</dbReference>
<keyword evidence="10" id="KW-0157">Chromophore</keyword>
<evidence type="ECO:0000256" key="10">
    <source>
        <dbReference type="ARBA" id="ARBA00022991"/>
    </source>
</evidence>
<dbReference type="SUPFAM" id="SSF55874">
    <property type="entry name" value="ATPase domain of HSP90 chaperone/DNA topoisomerase II/histidine kinase"/>
    <property type="match status" value="1"/>
</dbReference>
<evidence type="ECO:0000256" key="7">
    <source>
        <dbReference type="ARBA" id="ARBA00022741"/>
    </source>
</evidence>
<evidence type="ECO:0000313" key="15">
    <source>
        <dbReference type="EMBL" id="SIT03939.1"/>
    </source>
</evidence>
<organism evidence="15 16">
    <name type="scientific">Roseivivax lentus</name>
    <dbReference type="NCBI Taxonomy" id="633194"/>
    <lineage>
        <taxon>Bacteria</taxon>
        <taxon>Pseudomonadati</taxon>
        <taxon>Pseudomonadota</taxon>
        <taxon>Alphaproteobacteria</taxon>
        <taxon>Rhodobacterales</taxon>
        <taxon>Roseobacteraceae</taxon>
        <taxon>Roseivivax</taxon>
    </lineage>
</organism>
<dbReference type="InterPro" id="IPR036890">
    <property type="entry name" value="HATPase_C_sf"/>
</dbReference>
<evidence type="ECO:0000313" key="16">
    <source>
        <dbReference type="Proteomes" id="UP000186684"/>
    </source>
</evidence>
<keyword evidence="8 15" id="KW-0418">Kinase</keyword>
<dbReference type="EC" id="2.7.13.3" evidence="2"/>
<evidence type="ECO:0000256" key="4">
    <source>
        <dbReference type="ARBA" id="ARBA00022553"/>
    </source>
</evidence>
<evidence type="ECO:0000256" key="3">
    <source>
        <dbReference type="ARBA" id="ARBA00022543"/>
    </source>
</evidence>
<feature type="domain" description="Phytochrome chromophore attachment site" evidence="13">
    <location>
        <begin position="150"/>
        <end position="307"/>
    </location>
</feature>
<dbReference type="InterPro" id="IPR013515">
    <property type="entry name" value="Phytochrome_cen-reg"/>
</dbReference>
<dbReference type="PANTHER" id="PTHR41523">
    <property type="entry name" value="TWO-COMPONENT SYSTEM SENSOR PROTEIN"/>
    <property type="match status" value="1"/>
</dbReference>